<reference evidence="1 2" key="1">
    <citation type="submission" date="2019-08" db="EMBL/GenBank/DDBJ databases">
        <authorList>
            <person name="Peeters C."/>
        </authorList>
    </citation>
    <scope>NUCLEOTIDE SEQUENCE [LARGE SCALE GENOMIC DNA]</scope>
    <source>
        <strain evidence="1 2">LMG 31112</strain>
    </source>
</reference>
<keyword evidence="2" id="KW-1185">Reference proteome</keyword>
<organism evidence="1 2">
    <name type="scientific">Pandoraea horticolens</name>
    <dbReference type="NCBI Taxonomy" id="2508298"/>
    <lineage>
        <taxon>Bacteria</taxon>
        <taxon>Pseudomonadati</taxon>
        <taxon>Pseudomonadota</taxon>
        <taxon>Betaproteobacteria</taxon>
        <taxon>Burkholderiales</taxon>
        <taxon>Burkholderiaceae</taxon>
        <taxon>Pandoraea</taxon>
    </lineage>
</organism>
<dbReference type="Proteomes" id="UP000343317">
    <property type="component" value="Unassembled WGS sequence"/>
</dbReference>
<dbReference type="AlphaFoldDB" id="A0A5E4WDI5"/>
<proteinExistence type="predicted"/>
<sequence>MAPLTAPRSTTLMKLLDEEAPRVRTPMSAADSPLGQFATRCAACLRRHERLFLTGREK</sequence>
<name>A0A5E4WDI5_9BURK</name>
<evidence type="ECO:0000313" key="1">
    <source>
        <dbReference type="EMBL" id="VVE22451.1"/>
    </source>
</evidence>
<gene>
    <name evidence="1" type="ORF">PHO31112_03204</name>
</gene>
<evidence type="ECO:0000313" key="2">
    <source>
        <dbReference type="Proteomes" id="UP000343317"/>
    </source>
</evidence>
<dbReference type="EMBL" id="CABPSM010000009">
    <property type="protein sequence ID" value="VVE22451.1"/>
    <property type="molecule type" value="Genomic_DNA"/>
</dbReference>
<dbReference type="RefSeq" id="WP_174995730.1">
    <property type="nucleotide sequence ID" value="NZ_CABPSM010000009.1"/>
</dbReference>
<protein>
    <submittedName>
        <fullName evidence="1">Uncharacterized protein</fullName>
    </submittedName>
</protein>
<accession>A0A5E4WDI5</accession>